<protein>
    <submittedName>
        <fullName evidence="1">Polysaccharide deacetylase</fullName>
    </submittedName>
</protein>
<dbReference type="Gene3D" id="3.20.20.370">
    <property type="entry name" value="Glycoside hydrolase/deacetylase"/>
    <property type="match status" value="1"/>
</dbReference>
<dbReference type="OrthoDB" id="8597776at2"/>
<dbReference type="EMBL" id="CP016440">
    <property type="protein sequence ID" value="ANY15047.1"/>
    <property type="molecule type" value="Genomic_DNA"/>
</dbReference>
<accession>A0A0M7DIT5</accession>
<keyword evidence="4" id="KW-1185">Reference proteome</keyword>
<gene>
    <name evidence="1" type="ORF">BBN53_03555</name>
    <name evidence="2" type="ORF">ERS370011_01026</name>
</gene>
<proteinExistence type="predicted"/>
<dbReference type="Proteomes" id="UP000092950">
    <property type="component" value="Chromosome"/>
</dbReference>
<dbReference type="Proteomes" id="UP000053096">
    <property type="component" value="Unassembled WGS sequence"/>
</dbReference>
<dbReference type="RefSeq" id="WP_048026198.1">
    <property type="nucleotide sequence ID" value="NZ_CAJGUP010000200.1"/>
</dbReference>
<evidence type="ECO:0000313" key="1">
    <source>
        <dbReference type="EMBL" id="ANY15047.1"/>
    </source>
</evidence>
<name>A0A0J6F0M0_9BORD</name>
<accession>A0A0J6F0M0</accession>
<reference evidence="1 4" key="2">
    <citation type="submission" date="2016-07" db="EMBL/GenBank/DDBJ databases">
        <title>Complete genome sequences of Bordetella pseudohinzii.</title>
        <authorList>
            <person name="Spilker T."/>
            <person name="Darrah R."/>
            <person name="LiPuma J.J."/>
        </authorList>
    </citation>
    <scope>NUCLEOTIDE SEQUENCE [LARGE SCALE GENOMIC DNA]</scope>
    <source>
        <strain evidence="1 4">HI4681</strain>
    </source>
</reference>
<dbReference type="AlphaFoldDB" id="A0A0J6F0M0"/>
<evidence type="ECO:0000313" key="2">
    <source>
        <dbReference type="EMBL" id="CUI53618.1"/>
    </source>
</evidence>
<dbReference type="KEGG" id="bpdz:BBN53_03555"/>
<organism evidence="2 3">
    <name type="scientific">Bordetella pseudohinzii</name>
    <dbReference type="NCBI Taxonomy" id="1331258"/>
    <lineage>
        <taxon>Bacteria</taxon>
        <taxon>Pseudomonadati</taxon>
        <taxon>Pseudomonadota</taxon>
        <taxon>Betaproteobacteria</taxon>
        <taxon>Burkholderiales</taxon>
        <taxon>Alcaligenaceae</taxon>
        <taxon>Bordetella</taxon>
    </lineage>
</organism>
<evidence type="ECO:0000313" key="3">
    <source>
        <dbReference type="Proteomes" id="UP000053096"/>
    </source>
</evidence>
<sequence>MPVRDRYAMLTVDTEALPRRARDDHVNRLIWGRHELGSAGIREMCDIGDEFGAKHIFFVDICGALTRIDEVRATVTWLSGREQDVQLHAHPEVLPAEFWSEHGFADRPLLMNEYTDEGRSRLILRYFGEIVAEASGKKIQAFRAGSFRWNAGVLRSMAQQGLRLSFNNSMRAYQAGRCPHGEQTNYPYAWSNGIIEVPVTERFVPGEPGGNGFWASLTYPESPYFPYIKERVSWWNGIRGFPGISVFLLHSWSFLYWDAEGHAVYRDDARLEGYRRLVARVAKDYDIITTDDFLDLLACGKIRLRKTVDIEKAAYLK</sequence>
<evidence type="ECO:0000313" key="4">
    <source>
        <dbReference type="Proteomes" id="UP000092950"/>
    </source>
</evidence>
<reference evidence="2 3" key="1">
    <citation type="submission" date="2015-09" db="EMBL/GenBank/DDBJ databases">
        <authorList>
            <person name="Jackson K.R."/>
            <person name="Lunt B.L."/>
            <person name="Fisher J.N.B."/>
            <person name="Gardner A.V."/>
            <person name="Bailey M.E."/>
            <person name="Deus L.M."/>
            <person name="Earl A.S."/>
            <person name="Gibby P.D."/>
            <person name="Hartmann K.A."/>
            <person name="Liu J.E."/>
            <person name="Manci A.M."/>
            <person name="Nielsen D.A."/>
            <person name="Solomon M.B."/>
            <person name="Breakwell D.P."/>
            <person name="Burnett S.H."/>
            <person name="Grose J.H."/>
        </authorList>
    </citation>
    <scope>NUCLEOTIDE SEQUENCE [LARGE SCALE GENOMIC DNA]</scope>
    <source>
        <strain evidence="2 3">2789STDY5608636</strain>
    </source>
</reference>
<dbReference type="EMBL" id="CYTV01000002">
    <property type="protein sequence ID" value="CUI53618.1"/>
    <property type="molecule type" value="Genomic_DNA"/>
</dbReference>